<reference evidence="3" key="1">
    <citation type="submission" date="2021-02" db="EMBL/GenBank/DDBJ databases">
        <authorList>
            <person name="Nowell W R."/>
        </authorList>
    </citation>
    <scope>NUCLEOTIDE SEQUENCE</scope>
</reference>
<evidence type="ECO:0000313" key="4">
    <source>
        <dbReference type="EMBL" id="CAF4925520.1"/>
    </source>
</evidence>
<sequence length="53" mass="6063">CSEAMEIYRYLLDLLPSNHSSRMTILTACNQLANKCSINLEDRYKPLVTVSSR</sequence>
<comment type="caution">
    <text evidence="3">The sequence shown here is derived from an EMBL/GenBank/DDBJ whole genome shotgun (WGS) entry which is preliminary data.</text>
</comment>
<accession>A0A8S3BQP1</accession>
<feature type="non-terminal residue" evidence="3">
    <location>
        <position position="1"/>
    </location>
</feature>
<name>A0A8S3BQP1_9BILA</name>
<evidence type="ECO:0000313" key="1">
    <source>
        <dbReference type="EMBL" id="CAF4472736.1"/>
    </source>
</evidence>
<organism evidence="3 5">
    <name type="scientific">Rotaria magnacalcarata</name>
    <dbReference type="NCBI Taxonomy" id="392030"/>
    <lineage>
        <taxon>Eukaryota</taxon>
        <taxon>Metazoa</taxon>
        <taxon>Spiralia</taxon>
        <taxon>Gnathifera</taxon>
        <taxon>Rotifera</taxon>
        <taxon>Eurotatoria</taxon>
        <taxon>Bdelloidea</taxon>
        <taxon>Philodinida</taxon>
        <taxon>Philodinidae</taxon>
        <taxon>Rotaria</taxon>
    </lineage>
</organism>
<feature type="non-terminal residue" evidence="3">
    <location>
        <position position="53"/>
    </location>
</feature>
<dbReference type="EMBL" id="CAJOBJ010162879">
    <property type="protein sequence ID" value="CAF4853032.1"/>
    <property type="molecule type" value="Genomic_DNA"/>
</dbReference>
<gene>
    <name evidence="1" type="ORF">BYL167_LOCUS34736</name>
    <name evidence="2" type="ORF">BYL167_LOCUS46807</name>
    <name evidence="3" type="ORF">GIL414_LOCUS49490</name>
    <name evidence="4" type="ORF">GIL414_LOCUS53034</name>
</gene>
<evidence type="ECO:0000313" key="5">
    <source>
        <dbReference type="Proteomes" id="UP000681720"/>
    </source>
</evidence>
<dbReference type="EMBL" id="CAJOBH010071209">
    <property type="protein sequence ID" value="CAF4472736.1"/>
    <property type="molecule type" value="Genomic_DNA"/>
</dbReference>
<dbReference type="EMBL" id="CAJOBJ010183082">
    <property type="protein sequence ID" value="CAF4925520.1"/>
    <property type="molecule type" value="Genomic_DNA"/>
</dbReference>
<dbReference type="AlphaFoldDB" id="A0A8S3BQP1"/>
<dbReference type="EMBL" id="CAJOBH010133176">
    <property type="protein sequence ID" value="CAF4768305.1"/>
    <property type="molecule type" value="Genomic_DNA"/>
</dbReference>
<proteinExistence type="predicted"/>
<dbReference type="Proteomes" id="UP000681967">
    <property type="component" value="Unassembled WGS sequence"/>
</dbReference>
<evidence type="ECO:0000313" key="2">
    <source>
        <dbReference type="EMBL" id="CAF4768305.1"/>
    </source>
</evidence>
<evidence type="ECO:0000313" key="3">
    <source>
        <dbReference type="EMBL" id="CAF4853032.1"/>
    </source>
</evidence>
<protein>
    <submittedName>
        <fullName evidence="3">Uncharacterized protein</fullName>
    </submittedName>
</protein>
<dbReference type="Proteomes" id="UP000681720">
    <property type="component" value="Unassembled WGS sequence"/>
</dbReference>